<evidence type="ECO:0000313" key="1">
    <source>
        <dbReference type="EMBL" id="KAJ8113272.1"/>
    </source>
</evidence>
<proteinExistence type="predicted"/>
<reference evidence="1" key="1">
    <citation type="submission" date="2022-11" db="EMBL/GenBank/DDBJ databases">
        <title>Genome Sequence of Boeremia exigua.</title>
        <authorList>
            <person name="Buettner E."/>
        </authorList>
    </citation>
    <scope>NUCLEOTIDE SEQUENCE</scope>
    <source>
        <strain evidence="1">CU02</strain>
    </source>
</reference>
<dbReference type="EMBL" id="JAPHNI010000264">
    <property type="protein sequence ID" value="KAJ8113272.1"/>
    <property type="molecule type" value="Genomic_DNA"/>
</dbReference>
<gene>
    <name evidence="1" type="ORF">OPT61_g4569</name>
</gene>
<dbReference type="Proteomes" id="UP001153331">
    <property type="component" value="Unassembled WGS sequence"/>
</dbReference>
<organism evidence="1 2">
    <name type="scientific">Boeremia exigua</name>
    <dbReference type="NCBI Taxonomy" id="749465"/>
    <lineage>
        <taxon>Eukaryota</taxon>
        <taxon>Fungi</taxon>
        <taxon>Dikarya</taxon>
        <taxon>Ascomycota</taxon>
        <taxon>Pezizomycotina</taxon>
        <taxon>Dothideomycetes</taxon>
        <taxon>Pleosporomycetidae</taxon>
        <taxon>Pleosporales</taxon>
        <taxon>Pleosporineae</taxon>
        <taxon>Didymellaceae</taxon>
        <taxon>Boeremia</taxon>
    </lineage>
</organism>
<accession>A0ACC2IDU2</accession>
<name>A0ACC2IDU2_9PLEO</name>
<keyword evidence="2" id="KW-1185">Reference proteome</keyword>
<protein>
    <submittedName>
        <fullName evidence="1">Uncharacterized protein</fullName>
    </submittedName>
</protein>
<sequence>MAKPMAIPETVAGPANPSEPSFVTTLPAEIRLAIYEILFKSEKMIMLHNVDAYFPIYPGNQRLDDDTTPSTRNTTYDDNVAECLQNARHFTSGLGDRLPLLLSCRQIYHECVKVLYGSNMFIITRAQDRHDKKDPELQYYSDIGWNDNYNQIIYAPIWLSAIGSQINHLRHVLIDIGPMCPLHCPFSRPIDLTPLLRLIWLHPELASKIGFGPARGPLKPHSEDFDPGDFDPPAYHEARVLNAMLDNIGTKDILGLKKYTHFGRLSKSMSISFSRPRLRGDKLKLLVDFQGAGLTQEYVIHDEGKIINLIPEEPEPLEERCLPPDVLCQVCKYVAPTSSEIVLDVDNRKVRGLDSSFLGLTNTFLDRYSFWEALVIPVKLR</sequence>
<comment type="caution">
    <text evidence="1">The sequence shown here is derived from an EMBL/GenBank/DDBJ whole genome shotgun (WGS) entry which is preliminary data.</text>
</comment>
<evidence type="ECO:0000313" key="2">
    <source>
        <dbReference type="Proteomes" id="UP001153331"/>
    </source>
</evidence>